<proteinExistence type="predicted"/>
<protein>
    <submittedName>
        <fullName evidence="1">Uncharacterized protein</fullName>
    </submittedName>
</protein>
<evidence type="ECO:0000313" key="1">
    <source>
        <dbReference type="EMBL" id="JAE21896.1"/>
    </source>
</evidence>
<organism evidence="1">
    <name type="scientific">Arundo donax</name>
    <name type="common">Giant reed</name>
    <name type="synonym">Donax arundinaceus</name>
    <dbReference type="NCBI Taxonomy" id="35708"/>
    <lineage>
        <taxon>Eukaryota</taxon>
        <taxon>Viridiplantae</taxon>
        <taxon>Streptophyta</taxon>
        <taxon>Embryophyta</taxon>
        <taxon>Tracheophyta</taxon>
        <taxon>Spermatophyta</taxon>
        <taxon>Magnoliopsida</taxon>
        <taxon>Liliopsida</taxon>
        <taxon>Poales</taxon>
        <taxon>Poaceae</taxon>
        <taxon>PACMAD clade</taxon>
        <taxon>Arundinoideae</taxon>
        <taxon>Arundineae</taxon>
        <taxon>Arundo</taxon>
    </lineage>
</organism>
<dbReference type="EMBL" id="GBRH01176000">
    <property type="protein sequence ID" value="JAE21896.1"/>
    <property type="molecule type" value="Transcribed_RNA"/>
</dbReference>
<accession>A0A0A9GH65</accession>
<name>A0A0A9GH65_ARUDO</name>
<reference evidence="1" key="2">
    <citation type="journal article" date="2015" name="Data Brief">
        <title>Shoot transcriptome of the giant reed, Arundo donax.</title>
        <authorList>
            <person name="Barrero R.A."/>
            <person name="Guerrero F.D."/>
            <person name="Moolhuijzen P."/>
            <person name="Goolsby J.A."/>
            <person name="Tidwell J."/>
            <person name="Bellgard S.E."/>
            <person name="Bellgard M.I."/>
        </authorList>
    </citation>
    <scope>NUCLEOTIDE SEQUENCE</scope>
    <source>
        <tissue evidence="1">Shoot tissue taken approximately 20 cm above the soil surface</tissue>
    </source>
</reference>
<dbReference type="AlphaFoldDB" id="A0A0A9GH65"/>
<sequence length="104" mass="11770">MRGTEERPRCRPAARLAGRGRRYRGNLSFVSFSSSLSASPSLSTLPFLAEPFLAEKREGPEEEKDLLEEQEKFVNFWSSFSAASRIVLTSHSGSVLGFSWLVWW</sequence>
<reference evidence="1" key="1">
    <citation type="submission" date="2014-09" db="EMBL/GenBank/DDBJ databases">
        <authorList>
            <person name="Magalhaes I.L.F."/>
            <person name="Oliveira U."/>
            <person name="Santos F.R."/>
            <person name="Vidigal T.H.D.A."/>
            <person name="Brescovit A.D."/>
            <person name="Santos A.J."/>
        </authorList>
    </citation>
    <scope>NUCLEOTIDE SEQUENCE</scope>
    <source>
        <tissue evidence="1">Shoot tissue taken approximately 20 cm above the soil surface</tissue>
    </source>
</reference>